<evidence type="ECO:0000313" key="4">
    <source>
        <dbReference type="Proteomes" id="UP001212401"/>
    </source>
</evidence>
<evidence type="ECO:0000259" key="1">
    <source>
        <dbReference type="Pfam" id="PF07693"/>
    </source>
</evidence>
<reference evidence="2 5" key="1">
    <citation type="submission" date="2022-01" db="EMBL/GenBank/DDBJ databases">
        <title>VMRC isolate genome collection.</title>
        <authorList>
            <person name="France M."/>
            <person name="Rutt L."/>
            <person name="Humphrys M."/>
            <person name="Ravel J."/>
        </authorList>
    </citation>
    <scope>NUCLEOTIDE SEQUENCE</scope>
    <source>
        <strain evidence="3 5">C0030B4</strain>
        <strain evidence="2">C0048A1</strain>
    </source>
</reference>
<proteinExistence type="predicted"/>
<dbReference type="PANTHER" id="PTHR34301">
    <property type="entry name" value="DNA-BINDING PROTEIN-RELATED"/>
    <property type="match status" value="1"/>
</dbReference>
<keyword evidence="5" id="KW-1185">Reference proteome</keyword>
<dbReference type="InterPro" id="IPR011646">
    <property type="entry name" value="KAP_P-loop"/>
</dbReference>
<dbReference type="GO" id="GO:0005524">
    <property type="term" value="F:ATP binding"/>
    <property type="evidence" value="ECO:0007669"/>
    <property type="project" value="UniProtKB-KW"/>
</dbReference>
<name>A0AAW5WQV5_9LACO</name>
<dbReference type="SUPFAM" id="SSF52540">
    <property type="entry name" value="P-loop containing nucleoside triphosphate hydrolases"/>
    <property type="match status" value="1"/>
</dbReference>
<dbReference type="PANTHER" id="PTHR34301:SF8">
    <property type="entry name" value="ATPASE DOMAIN-CONTAINING PROTEIN"/>
    <property type="match status" value="1"/>
</dbReference>
<sequence length="367" mass="42612">MVEKNPFNPSFGRVPRLFLDRSKIVKQLEEDIQDPDSPFLTTLVYGMRGSGKTTLLTDISHNMMKHDDWLVVDLTMGKRFIPTLIESVYAQADNSLRKLLTGIDGIKLSTNGLEIDYNHRETLSTNLPYQVLLEKMAEMLKKRGLSLLITIDEISSTPELREFAGIYQLLLRNNYHIALLMAGLPNKVSELQNDELLTFLLRSQRIYLEPLSLLTIKQSYRRAFNRKGRTIDDDTLNQITKMTNGYAYAFQLLGFLLWRTKETEITSAVVQKILPNYQAELYRNVYIKMYQELSNKDREFIKAMSESGKASVKVAEIAKKMHRDKNYISIYRRRLLDDQLITATKWGEVAFTLPFFADFIKEYQTLY</sequence>
<dbReference type="Gene3D" id="3.40.50.300">
    <property type="entry name" value="P-loop containing nucleotide triphosphate hydrolases"/>
    <property type="match status" value="1"/>
</dbReference>
<dbReference type="EMBL" id="JAKHMS010000025">
    <property type="protein sequence ID" value="MCZ3782119.1"/>
    <property type="molecule type" value="Genomic_DNA"/>
</dbReference>
<evidence type="ECO:0000313" key="2">
    <source>
        <dbReference type="EMBL" id="MCZ3666828.1"/>
    </source>
</evidence>
<accession>A0AAW5WQV5</accession>
<gene>
    <name evidence="3" type="ORF">L2504_08255</name>
    <name evidence="2" type="ORF">L2724_00830</name>
</gene>
<dbReference type="Proteomes" id="UP001527392">
    <property type="component" value="Unassembled WGS sequence"/>
</dbReference>
<organism evidence="2 4">
    <name type="scientific">Limosilactobacillus vaginalis</name>
    <dbReference type="NCBI Taxonomy" id="1633"/>
    <lineage>
        <taxon>Bacteria</taxon>
        <taxon>Bacillati</taxon>
        <taxon>Bacillota</taxon>
        <taxon>Bacilli</taxon>
        <taxon>Lactobacillales</taxon>
        <taxon>Lactobacillaceae</taxon>
        <taxon>Limosilactobacillus</taxon>
    </lineage>
</organism>
<comment type="caution">
    <text evidence="2">The sequence shown here is derived from an EMBL/GenBank/DDBJ whole genome shotgun (WGS) entry which is preliminary data.</text>
</comment>
<dbReference type="InterPro" id="IPR027417">
    <property type="entry name" value="P-loop_NTPase"/>
</dbReference>
<feature type="domain" description="KAP NTPase" evidence="1">
    <location>
        <begin position="21"/>
        <end position="181"/>
    </location>
</feature>
<keyword evidence="2" id="KW-0547">Nucleotide-binding</keyword>
<dbReference type="AlphaFoldDB" id="A0AAW5WQV5"/>
<dbReference type="RefSeq" id="WP_003716228.1">
    <property type="nucleotide sequence ID" value="NZ_CAJFIS010000029.1"/>
</dbReference>
<dbReference type="Pfam" id="PF07693">
    <property type="entry name" value="KAP_NTPase"/>
    <property type="match status" value="1"/>
</dbReference>
<keyword evidence="2" id="KW-0067">ATP-binding</keyword>
<dbReference type="EMBL" id="JAKHPH010000001">
    <property type="protein sequence ID" value="MCZ3666828.1"/>
    <property type="molecule type" value="Genomic_DNA"/>
</dbReference>
<dbReference type="GeneID" id="75081453"/>
<evidence type="ECO:0000313" key="5">
    <source>
        <dbReference type="Proteomes" id="UP001527392"/>
    </source>
</evidence>
<dbReference type="Proteomes" id="UP001212401">
    <property type="component" value="Unassembled WGS sequence"/>
</dbReference>
<evidence type="ECO:0000313" key="3">
    <source>
        <dbReference type="EMBL" id="MCZ3782119.1"/>
    </source>
</evidence>
<protein>
    <submittedName>
        <fullName evidence="2">ATP-binding protein</fullName>
    </submittedName>
</protein>